<dbReference type="EMBL" id="JAZDWU010000002">
    <property type="protein sequence ID" value="KAL0010704.1"/>
    <property type="molecule type" value="Genomic_DNA"/>
</dbReference>
<sequence>MQRKQPSPVILEEATGYIAALEMSLVHLDLACRCLAIQIEARSRPPSISPSSLSSLSRGGVSGSYGKYHSALSQKILLFLRQWSWLEHGLLTEL</sequence>
<evidence type="ECO:0000313" key="1">
    <source>
        <dbReference type="EMBL" id="KAL0010704.1"/>
    </source>
</evidence>
<dbReference type="AlphaFoldDB" id="A0AAW2DMF1"/>
<proteinExistence type="predicted"/>
<organism evidence="1 2">
    <name type="scientific">Lithocarpus litseifolius</name>
    <dbReference type="NCBI Taxonomy" id="425828"/>
    <lineage>
        <taxon>Eukaryota</taxon>
        <taxon>Viridiplantae</taxon>
        <taxon>Streptophyta</taxon>
        <taxon>Embryophyta</taxon>
        <taxon>Tracheophyta</taxon>
        <taxon>Spermatophyta</taxon>
        <taxon>Magnoliopsida</taxon>
        <taxon>eudicotyledons</taxon>
        <taxon>Gunneridae</taxon>
        <taxon>Pentapetalae</taxon>
        <taxon>rosids</taxon>
        <taxon>fabids</taxon>
        <taxon>Fagales</taxon>
        <taxon>Fagaceae</taxon>
        <taxon>Lithocarpus</taxon>
    </lineage>
</organism>
<evidence type="ECO:0000313" key="2">
    <source>
        <dbReference type="Proteomes" id="UP001459277"/>
    </source>
</evidence>
<reference evidence="1 2" key="1">
    <citation type="submission" date="2024-01" db="EMBL/GenBank/DDBJ databases">
        <title>A telomere-to-telomere, gap-free genome of sweet tea (Lithocarpus litseifolius).</title>
        <authorList>
            <person name="Zhou J."/>
        </authorList>
    </citation>
    <scope>NUCLEOTIDE SEQUENCE [LARGE SCALE GENOMIC DNA]</scope>
    <source>
        <strain evidence="1">Zhou-2022a</strain>
        <tissue evidence="1">Leaf</tissue>
    </source>
</reference>
<name>A0AAW2DMF1_9ROSI</name>
<keyword evidence="2" id="KW-1185">Reference proteome</keyword>
<comment type="caution">
    <text evidence="1">The sequence shown here is derived from an EMBL/GenBank/DDBJ whole genome shotgun (WGS) entry which is preliminary data.</text>
</comment>
<gene>
    <name evidence="1" type="ORF">SO802_005812</name>
</gene>
<accession>A0AAW2DMF1</accession>
<dbReference type="Proteomes" id="UP001459277">
    <property type="component" value="Unassembled WGS sequence"/>
</dbReference>
<protein>
    <submittedName>
        <fullName evidence="1">Uncharacterized protein</fullName>
    </submittedName>
</protein>